<evidence type="ECO:0000313" key="2">
    <source>
        <dbReference type="Proteomes" id="UP000015102"/>
    </source>
</evidence>
<reference evidence="2" key="1">
    <citation type="submission" date="2013-02" db="EMBL/GenBank/DDBJ databases">
        <authorList>
            <person name="Hughes D."/>
        </authorList>
    </citation>
    <scope>NUCLEOTIDE SEQUENCE</scope>
    <source>
        <strain>Durham</strain>
        <strain evidence="2">NC isolate 2 -- Noor lab</strain>
    </source>
</reference>
<proteinExistence type="predicted"/>
<name>T1GY93_MEGSC</name>
<reference evidence="1" key="2">
    <citation type="submission" date="2015-06" db="UniProtKB">
        <authorList>
            <consortium name="EnsemblMetazoa"/>
        </authorList>
    </citation>
    <scope>IDENTIFICATION</scope>
</reference>
<organism evidence="1 2">
    <name type="scientific">Megaselia scalaris</name>
    <name type="common">Humpbacked fly</name>
    <name type="synonym">Phora scalaris</name>
    <dbReference type="NCBI Taxonomy" id="36166"/>
    <lineage>
        <taxon>Eukaryota</taxon>
        <taxon>Metazoa</taxon>
        <taxon>Ecdysozoa</taxon>
        <taxon>Arthropoda</taxon>
        <taxon>Hexapoda</taxon>
        <taxon>Insecta</taxon>
        <taxon>Pterygota</taxon>
        <taxon>Neoptera</taxon>
        <taxon>Endopterygota</taxon>
        <taxon>Diptera</taxon>
        <taxon>Brachycera</taxon>
        <taxon>Muscomorpha</taxon>
        <taxon>Platypezoidea</taxon>
        <taxon>Phoridae</taxon>
        <taxon>Megaseliini</taxon>
        <taxon>Megaselia</taxon>
    </lineage>
</organism>
<evidence type="ECO:0000313" key="1">
    <source>
        <dbReference type="EnsemblMetazoa" id="MESCA008816-PA"/>
    </source>
</evidence>
<dbReference type="EMBL" id="CAQQ02373834">
    <property type="status" value="NOT_ANNOTATED_CDS"/>
    <property type="molecule type" value="Genomic_DNA"/>
</dbReference>
<protein>
    <submittedName>
        <fullName evidence="1">Uncharacterized protein</fullName>
    </submittedName>
</protein>
<dbReference type="Proteomes" id="UP000015102">
    <property type="component" value="Unassembled WGS sequence"/>
</dbReference>
<keyword evidence="2" id="KW-1185">Reference proteome</keyword>
<accession>T1GY93</accession>
<dbReference type="HOGENOM" id="CLU_3436880_0_0_1"/>
<dbReference type="EnsemblMetazoa" id="MESCA008816-RA">
    <property type="protein sequence ID" value="MESCA008816-PA"/>
    <property type="gene ID" value="MESCA008816"/>
</dbReference>
<sequence>MIANVELLLPEG</sequence>